<reference evidence="2" key="2">
    <citation type="submission" date="2021-10" db="EMBL/GenBank/DDBJ databases">
        <title>Phylogenomics reveals ancestral predisposition of the termite-cultivated fungus Termitomyces towards a domesticated lifestyle.</title>
        <authorList>
            <person name="Auxier B."/>
            <person name="Grum-Grzhimaylo A."/>
            <person name="Cardenas M.E."/>
            <person name="Lodge J.D."/>
            <person name="Laessoe T."/>
            <person name="Pedersen O."/>
            <person name="Smith M.E."/>
            <person name="Kuyper T.W."/>
            <person name="Franco-Molano E.A."/>
            <person name="Baroni T.J."/>
            <person name="Aanen D.K."/>
        </authorList>
    </citation>
    <scope>NUCLEOTIDE SEQUENCE</scope>
    <source>
        <strain evidence="2">AP01</strain>
        <tissue evidence="2">Mycelium</tissue>
    </source>
</reference>
<dbReference type="OrthoDB" id="10261361at2759"/>
<dbReference type="EMBL" id="JABCKV010000005">
    <property type="protein sequence ID" value="KAG5647947.1"/>
    <property type="molecule type" value="Genomic_DNA"/>
</dbReference>
<name>A0A9P7GJ11_9AGAR</name>
<accession>A0A9P7GJ11</accession>
<comment type="caution">
    <text evidence="2">The sequence shown here is derived from an EMBL/GenBank/DDBJ whole genome shotgun (WGS) entry which is preliminary data.</text>
</comment>
<feature type="transmembrane region" description="Helical" evidence="1">
    <location>
        <begin position="79"/>
        <end position="98"/>
    </location>
</feature>
<proteinExistence type="predicted"/>
<dbReference type="Proteomes" id="UP000775547">
    <property type="component" value="Unassembled WGS sequence"/>
</dbReference>
<keyword evidence="1" id="KW-1133">Transmembrane helix</keyword>
<protein>
    <submittedName>
        <fullName evidence="2">Uncharacterized protein</fullName>
    </submittedName>
</protein>
<keyword evidence="1" id="KW-0472">Membrane</keyword>
<evidence type="ECO:0000313" key="3">
    <source>
        <dbReference type="Proteomes" id="UP000775547"/>
    </source>
</evidence>
<feature type="transmembrane region" description="Helical" evidence="1">
    <location>
        <begin position="55"/>
        <end position="73"/>
    </location>
</feature>
<reference evidence="2" key="1">
    <citation type="submission" date="2020-07" db="EMBL/GenBank/DDBJ databases">
        <authorList>
            <person name="Nieuwenhuis M."/>
            <person name="Van De Peppel L.J.J."/>
        </authorList>
    </citation>
    <scope>NUCLEOTIDE SEQUENCE</scope>
    <source>
        <strain evidence="2">AP01</strain>
        <tissue evidence="2">Mycelium</tissue>
    </source>
</reference>
<keyword evidence="1" id="KW-0812">Transmembrane</keyword>
<evidence type="ECO:0000313" key="2">
    <source>
        <dbReference type="EMBL" id="KAG5647947.1"/>
    </source>
</evidence>
<gene>
    <name evidence="2" type="ORF">DXG03_006981</name>
</gene>
<feature type="transmembrane region" description="Helical" evidence="1">
    <location>
        <begin position="119"/>
        <end position="139"/>
    </location>
</feature>
<feature type="transmembrane region" description="Helical" evidence="1">
    <location>
        <begin position="159"/>
        <end position="180"/>
    </location>
</feature>
<sequence>MAVHVLVWSQDLWVVPNPYANATSFPPDVPPLGPSSEYRDAMDFCWTTTMKRNQVNYAPIVIVLAAIVTGPGFRRGWGTYESTYLFAKLSTLFIIAVINPENCFFRSMSSSRLPIVRQVLLLLCTVGFFVAQCVLGPFLDPVNNASEWTSRLNYLSTSTVALIVVLDVPAKNIFNTYVLYTSVARKIYIIRKLTKRNLNL</sequence>
<dbReference type="AlphaFoldDB" id="A0A9P7GJ11"/>
<evidence type="ECO:0000256" key="1">
    <source>
        <dbReference type="SAM" id="Phobius"/>
    </source>
</evidence>
<organism evidence="2 3">
    <name type="scientific">Asterophora parasitica</name>
    <dbReference type="NCBI Taxonomy" id="117018"/>
    <lineage>
        <taxon>Eukaryota</taxon>
        <taxon>Fungi</taxon>
        <taxon>Dikarya</taxon>
        <taxon>Basidiomycota</taxon>
        <taxon>Agaricomycotina</taxon>
        <taxon>Agaricomycetes</taxon>
        <taxon>Agaricomycetidae</taxon>
        <taxon>Agaricales</taxon>
        <taxon>Tricholomatineae</taxon>
        <taxon>Lyophyllaceae</taxon>
        <taxon>Asterophora</taxon>
    </lineage>
</organism>
<keyword evidence="3" id="KW-1185">Reference proteome</keyword>